<dbReference type="Proteomes" id="UP001470230">
    <property type="component" value="Unassembled WGS sequence"/>
</dbReference>
<name>A0ABR2IJW0_9EUKA</name>
<keyword evidence="1" id="KW-0175">Coiled coil</keyword>
<evidence type="ECO:0000313" key="5">
    <source>
        <dbReference type="Proteomes" id="UP001470230"/>
    </source>
</evidence>
<reference evidence="4 5" key="1">
    <citation type="submission" date="2024-04" db="EMBL/GenBank/DDBJ databases">
        <title>Tritrichomonas musculus Genome.</title>
        <authorList>
            <person name="Alves-Ferreira E."/>
            <person name="Grigg M."/>
            <person name="Lorenzi H."/>
            <person name="Galac M."/>
        </authorList>
    </citation>
    <scope>NUCLEOTIDE SEQUENCE [LARGE SCALE GENOMIC DNA]</scope>
    <source>
        <strain evidence="4 5">EAF2021</strain>
    </source>
</reference>
<proteinExistence type="predicted"/>
<feature type="coiled-coil region" evidence="1">
    <location>
        <begin position="79"/>
        <end position="119"/>
    </location>
</feature>
<accession>A0ABR2IJW0</accession>
<keyword evidence="5" id="KW-1185">Reference proteome</keyword>
<evidence type="ECO:0000313" key="3">
    <source>
        <dbReference type="EMBL" id="KAK8835205.1"/>
    </source>
</evidence>
<protein>
    <submittedName>
        <fullName evidence="4">Uncharacterized protein</fullName>
    </submittedName>
</protein>
<dbReference type="EMBL" id="JAPFFF010000568">
    <property type="protein sequence ID" value="KAK8833962.1"/>
    <property type="molecule type" value="Genomic_DNA"/>
</dbReference>
<dbReference type="EMBL" id="JAPFFF010000211">
    <property type="protein sequence ID" value="KAK8835205.1"/>
    <property type="molecule type" value="Genomic_DNA"/>
</dbReference>
<evidence type="ECO:0000256" key="1">
    <source>
        <dbReference type="SAM" id="Coils"/>
    </source>
</evidence>
<dbReference type="EMBL" id="JAPFFF010000017">
    <property type="protein sequence ID" value="KAK8863943.1"/>
    <property type="molecule type" value="Genomic_DNA"/>
</dbReference>
<gene>
    <name evidence="4" type="ORF">M9Y10_011636</name>
    <name evidence="3" type="ORF">M9Y10_017264</name>
    <name evidence="2" type="ORF">M9Y10_037484</name>
</gene>
<comment type="caution">
    <text evidence="4">The sequence shown here is derived from an EMBL/GenBank/DDBJ whole genome shotgun (WGS) entry which is preliminary data.</text>
</comment>
<sequence>MNDGNDIIIVRNDPFHSDAFGDIPNNSGDIEKLKRRRQAEYAEELRQQILHKKALEDQKNNPQHRVFMSNLGSLYGDQSIEIERKRKQQEKLAESLRQQIEEKRRAREIEKQKEAAQEAAYYSNSNSNKIQFTQDSSSFEPDYSNNDNNFSNNATMNNNNNSRFINQTRQTHYQTQPIPRKPFVIPFQNTNENETKKITKFSETTPLAALPHLTFEVPTESPFSHSTVQTPPLGFSLRRDYQSSLSITAPIHQNNPPLTIKDNFSKSSLSSHPTNLRQSQPARILNNKYIPKSNFNNSTINYDQFNLRSNNNGSSMRLGTASELVYPDGHISPINSPH</sequence>
<evidence type="ECO:0000313" key="2">
    <source>
        <dbReference type="EMBL" id="KAK8833962.1"/>
    </source>
</evidence>
<evidence type="ECO:0000313" key="4">
    <source>
        <dbReference type="EMBL" id="KAK8863943.1"/>
    </source>
</evidence>
<organism evidence="4 5">
    <name type="scientific">Tritrichomonas musculus</name>
    <dbReference type="NCBI Taxonomy" id="1915356"/>
    <lineage>
        <taxon>Eukaryota</taxon>
        <taxon>Metamonada</taxon>
        <taxon>Parabasalia</taxon>
        <taxon>Tritrichomonadida</taxon>
        <taxon>Tritrichomonadidae</taxon>
        <taxon>Tritrichomonas</taxon>
    </lineage>
</organism>